<feature type="chain" id="PRO_5003834901" evidence="1">
    <location>
        <begin position="20"/>
        <end position="229"/>
    </location>
</feature>
<keyword evidence="3" id="KW-1185">Reference proteome</keyword>
<accession>K0KM37</accession>
<dbReference type="AlphaFoldDB" id="K0KM37"/>
<comment type="caution">
    <text evidence="2">The sequence shown here is derived from an EMBL/GenBank/DDBJ whole genome shotgun (WGS) entry which is preliminary data.</text>
</comment>
<gene>
    <name evidence="2" type="ORF">BN7_1984</name>
</gene>
<sequence length="229" mass="24975">MLFLHVIVLGGAFLRQVSGADLISSTESNEFGAYVNPNPKNICEGEELDTLTTCASEVLAKLDECKPDDLACECCALQSMKRDCYGLCPNTASGNFLAVLYDDCETMNDVNACNLPFKKHDSHVAKFLRPNARIPVEDKEPDFILQSTLENQSNSTNSSITSFLEHKQDLEDHFPGNHSLNGTSLNSTNLSNSSFPFESVGAQIETSTIQYILPFVAALLTAGVTSSFF</sequence>
<evidence type="ECO:0000313" key="3">
    <source>
        <dbReference type="Proteomes" id="UP000009328"/>
    </source>
</evidence>
<evidence type="ECO:0000256" key="1">
    <source>
        <dbReference type="SAM" id="SignalP"/>
    </source>
</evidence>
<organism evidence="2 3">
    <name type="scientific">Wickerhamomyces ciferrii (strain ATCC 14091 / BCRC 22168 / CBS 111 / JCM 3599 / NBRC 0793 / NRRL Y-1031 F-60-10)</name>
    <name type="common">Yeast</name>
    <name type="synonym">Pichia ciferrii</name>
    <dbReference type="NCBI Taxonomy" id="1206466"/>
    <lineage>
        <taxon>Eukaryota</taxon>
        <taxon>Fungi</taxon>
        <taxon>Dikarya</taxon>
        <taxon>Ascomycota</taxon>
        <taxon>Saccharomycotina</taxon>
        <taxon>Saccharomycetes</taxon>
        <taxon>Phaffomycetales</taxon>
        <taxon>Wickerhamomycetaceae</taxon>
        <taxon>Wickerhamomyces</taxon>
    </lineage>
</organism>
<dbReference type="EMBL" id="CAIF01000045">
    <property type="protein sequence ID" value="CCH42439.1"/>
    <property type="molecule type" value="Genomic_DNA"/>
</dbReference>
<keyword evidence="1" id="KW-0732">Signal</keyword>
<name>K0KM37_WICCF</name>
<dbReference type="Proteomes" id="UP000009328">
    <property type="component" value="Unassembled WGS sequence"/>
</dbReference>
<evidence type="ECO:0000313" key="2">
    <source>
        <dbReference type="EMBL" id="CCH42439.1"/>
    </source>
</evidence>
<dbReference type="HOGENOM" id="CLU_1210611_0_0_1"/>
<dbReference type="InParanoid" id="K0KM37"/>
<proteinExistence type="predicted"/>
<protein>
    <submittedName>
        <fullName evidence="2">Secreted protein</fullName>
    </submittedName>
</protein>
<feature type="signal peptide" evidence="1">
    <location>
        <begin position="1"/>
        <end position="19"/>
    </location>
</feature>
<reference evidence="2 3" key="1">
    <citation type="journal article" date="2012" name="Eukaryot. Cell">
        <title>Draft genome sequence of Wickerhamomyces ciferrii NRRL Y-1031 F-60-10.</title>
        <authorList>
            <person name="Schneider J."/>
            <person name="Andrea H."/>
            <person name="Blom J."/>
            <person name="Jaenicke S."/>
            <person name="Ruckert C."/>
            <person name="Schorsch C."/>
            <person name="Szczepanowski R."/>
            <person name="Farwick M."/>
            <person name="Goesmann A."/>
            <person name="Puhler A."/>
            <person name="Schaffer S."/>
            <person name="Tauch A."/>
            <person name="Kohler T."/>
            <person name="Brinkrolf K."/>
        </authorList>
    </citation>
    <scope>NUCLEOTIDE SEQUENCE [LARGE SCALE GENOMIC DNA]</scope>
    <source>
        <strain evidence="3">ATCC 14091 / BCRC 22168 / CBS 111 / JCM 3599 / NBRC 0793 / NRRL Y-1031 F-60-10</strain>
    </source>
</reference>
<dbReference type="eggNOG" id="ENOG502ST6Z">
    <property type="taxonomic scope" value="Eukaryota"/>
</dbReference>